<name>A0ABV9TA49_9BACT</name>
<evidence type="ECO:0000313" key="3">
    <source>
        <dbReference type="Proteomes" id="UP001595818"/>
    </source>
</evidence>
<comment type="caution">
    <text evidence="2">The sequence shown here is derived from an EMBL/GenBank/DDBJ whole genome shotgun (WGS) entry which is preliminary data.</text>
</comment>
<organism evidence="2 3">
    <name type="scientific">Negadavirga shengliensis</name>
    <dbReference type="NCBI Taxonomy" id="1389218"/>
    <lineage>
        <taxon>Bacteria</taxon>
        <taxon>Pseudomonadati</taxon>
        <taxon>Bacteroidota</taxon>
        <taxon>Cytophagia</taxon>
        <taxon>Cytophagales</taxon>
        <taxon>Cyclobacteriaceae</taxon>
        <taxon>Negadavirga</taxon>
    </lineage>
</organism>
<dbReference type="GO" id="GO:0016787">
    <property type="term" value="F:hydrolase activity"/>
    <property type="evidence" value="ECO:0007669"/>
    <property type="project" value="UniProtKB-KW"/>
</dbReference>
<feature type="domain" description="3-keto-alpha-glucoside-1,2-lyase/3-keto-2-hydroxy-glucal hydratase" evidence="1">
    <location>
        <begin position="115"/>
        <end position="239"/>
    </location>
</feature>
<dbReference type="EMBL" id="JBHSJJ010000022">
    <property type="protein sequence ID" value="MFC4874805.1"/>
    <property type="molecule type" value="Genomic_DNA"/>
</dbReference>
<dbReference type="Pfam" id="PF06439">
    <property type="entry name" value="3keto-disac_hyd"/>
    <property type="match status" value="1"/>
</dbReference>
<keyword evidence="3" id="KW-1185">Reference proteome</keyword>
<dbReference type="RefSeq" id="WP_377069008.1">
    <property type="nucleotide sequence ID" value="NZ_JBHSJJ010000022.1"/>
</dbReference>
<keyword evidence="2" id="KW-0378">Hydrolase</keyword>
<dbReference type="Gene3D" id="2.60.120.560">
    <property type="entry name" value="Exo-inulinase, domain 1"/>
    <property type="match status" value="1"/>
</dbReference>
<evidence type="ECO:0000313" key="2">
    <source>
        <dbReference type="EMBL" id="MFC4874805.1"/>
    </source>
</evidence>
<protein>
    <submittedName>
        <fullName evidence="2">Family 16 glycoside hydrolase</fullName>
    </submittedName>
</protein>
<dbReference type="InterPro" id="IPR010496">
    <property type="entry name" value="AL/BT2_dom"/>
</dbReference>
<accession>A0ABV9TA49</accession>
<dbReference type="Proteomes" id="UP001595818">
    <property type="component" value="Unassembled WGS sequence"/>
</dbReference>
<evidence type="ECO:0000259" key="1">
    <source>
        <dbReference type="Pfam" id="PF06439"/>
    </source>
</evidence>
<proteinExistence type="predicted"/>
<reference evidence="3" key="1">
    <citation type="journal article" date="2019" name="Int. J. Syst. Evol. Microbiol.">
        <title>The Global Catalogue of Microorganisms (GCM) 10K type strain sequencing project: providing services to taxonomists for standard genome sequencing and annotation.</title>
        <authorList>
            <consortium name="The Broad Institute Genomics Platform"/>
            <consortium name="The Broad Institute Genome Sequencing Center for Infectious Disease"/>
            <person name="Wu L."/>
            <person name="Ma J."/>
        </authorList>
    </citation>
    <scope>NUCLEOTIDE SEQUENCE [LARGE SCALE GENOMIC DNA]</scope>
    <source>
        <strain evidence="3">CGMCC 4.7466</strain>
    </source>
</reference>
<gene>
    <name evidence="2" type="ORF">ACFPFU_24085</name>
</gene>
<sequence length="257" mass="29355">MKILKLFTYLSLIFGLYTVGKAQSSEDWQTLRLGKQTFELHNVTGEIVKFQGKKVLKIERDLAALPFDANRLEETVDEPHYARFLDLDDFENGTIEVKMYSKLQDPLPYPPAAGFIGVYFRIKEDDSAFESIYLRPKVGRINNQYARNHAVQYFSYPDYKFQTLRDNFPAGTYEGSAPVALDEWITMRIEVNGASAEMFVNDLKYSSFVVDKMLGKTKMGFVGLYVDIGTIGYFRDLKVTKRALKVKQEAGGKIDAI</sequence>